<dbReference type="SMART" id="SM00342">
    <property type="entry name" value="HTH_ARAC"/>
    <property type="match status" value="1"/>
</dbReference>
<proteinExistence type="predicted"/>
<dbReference type="EMBL" id="SJTG01000001">
    <property type="protein sequence ID" value="TCI11993.1"/>
    <property type="molecule type" value="Genomic_DNA"/>
</dbReference>
<evidence type="ECO:0000256" key="2">
    <source>
        <dbReference type="ARBA" id="ARBA00023125"/>
    </source>
</evidence>
<dbReference type="Proteomes" id="UP000291822">
    <property type="component" value="Unassembled WGS sequence"/>
</dbReference>
<dbReference type="RefSeq" id="WP_131151226.1">
    <property type="nucleotide sequence ID" value="NZ_SJTG01000001.1"/>
</dbReference>
<keyword evidence="6" id="KW-1185">Reference proteome</keyword>
<evidence type="ECO:0000256" key="1">
    <source>
        <dbReference type="ARBA" id="ARBA00023015"/>
    </source>
</evidence>
<evidence type="ECO:0000259" key="4">
    <source>
        <dbReference type="PROSITE" id="PS01124"/>
    </source>
</evidence>
<gene>
    <name evidence="5" type="ORF">EZM97_01085</name>
</gene>
<dbReference type="GO" id="GO:0043565">
    <property type="term" value="F:sequence-specific DNA binding"/>
    <property type="evidence" value="ECO:0007669"/>
    <property type="project" value="InterPro"/>
</dbReference>
<name>A0A4R0YRP7_9GAMM</name>
<accession>A0A4R0YRP7</accession>
<feature type="domain" description="HTH araC/xylS-type" evidence="4">
    <location>
        <begin position="138"/>
        <end position="236"/>
    </location>
</feature>
<evidence type="ECO:0000256" key="3">
    <source>
        <dbReference type="ARBA" id="ARBA00023163"/>
    </source>
</evidence>
<reference evidence="5 6" key="1">
    <citation type="submission" date="2019-02" db="EMBL/GenBank/DDBJ databases">
        <title>Dyella amyloliquefaciens sp. nov., isolated from forest soil.</title>
        <authorList>
            <person name="Gao Z.-H."/>
            <person name="Qiu L.-H."/>
        </authorList>
    </citation>
    <scope>NUCLEOTIDE SEQUENCE [LARGE SCALE GENOMIC DNA]</scope>
    <source>
        <strain evidence="5 6">KACC 12747</strain>
    </source>
</reference>
<dbReference type="InterPro" id="IPR046532">
    <property type="entry name" value="DUF6597"/>
</dbReference>
<dbReference type="PANTHER" id="PTHR46796:SF15">
    <property type="entry name" value="BLL1074 PROTEIN"/>
    <property type="match status" value="1"/>
</dbReference>
<protein>
    <submittedName>
        <fullName evidence="5">Helix-turn-helix domain-containing protein</fullName>
    </submittedName>
</protein>
<comment type="caution">
    <text evidence="5">The sequence shown here is derived from an EMBL/GenBank/DDBJ whole genome shotgun (WGS) entry which is preliminary data.</text>
</comment>
<sequence length="239" mass="25785">MTVTSRYSQTPLPGHLRHRMACAWEYVQGNADHAPVRVLPDGHIDLIWDGHTVFVAGPDTTAAMAHVPAGTTLTAVRLAPGFGSPFLGMPLHAIQNQRVALQDVWGARAGRLVDALLDAQDPQSVLVEYGACASGAPDSGMRQVFSLMRQGRTRVGDLASQIGMSERSLRRHCLEAFGYGPKTLDRILRLQRFLSLASDSPDMTTAALDAGYFDAPHLARDAHQLAGLTTSELLAQHGQ</sequence>
<dbReference type="Pfam" id="PF20240">
    <property type="entry name" value="DUF6597"/>
    <property type="match status" value="1"/>
</dbReference>
<evidence type="ECO:0000313" key="5">
    <source>
        <dbReference type="EMBL" id="TCI11993.1"/>
    </source>
</evidence>
<evidence type="ECO:0000313" key="6">
    <source>
        <dbReference type="Proteomes" id="UP000291822"/>
    </source>
</evidence>
<organism evidence="5 6">
    <name type="scientific">Dyella soli</name>
    <dbReference type="NCBI Taxonomy" id="522319"/>
    <lineage>
        <taxon>Bacteria</taxon>
        <taxon>Pseudomonadati</taxon>
        <taxon>Pseudomonadota</taxon>
        <taxon>Gammaproteobacteria</taxon>
        <taxon>Lysobacterales</taxon>
        <taxon>Rhodanobacteraceae</taxon>
        <taxon>Dyella</taxon>
    </lineage>
</organism>
<dbReference type="InterPro" id="IPR050204">
    <property type="entry name" value="AraC_XylS_family_regulators"/>
</dbReference>
<keyword evidence="2" id="KW-0238">DNA-binding</keyword>
<dbReference type="Gene3D" id="1.10.10.60">
    <property type="entry name" value="Homeodomain-like"/>
    <property type="match status" value="1"/>
</dbReference>
<dbReference type="PANTHER" id="PTHR46796">
    <property type="entry name" value="HTH-TYPE TRANSCRIPTIONAL ACTIVATOR RHAS-RELATED"/>
    <property type="match status" value="1"/>
</dbReference>
<dbReference type="AlphaFoldDB" id="A0A4R0YRP7"/>
<dbReference type="PROSITE" id="PS01124">
    <property type="entry name" value="HTH_ARAC_FAMILY_2"/>
    <property type="match status" value="1"/>
</dbReference>
<keyword evidence="3" id="KW-0804">Transcription</keyword>
<dbReference type="GO" id="GO:0003700">
    <property type="term" value="F:DNA-binding transcription factor activity"/>
    <property type="evidence" value="ECO:0007669"/>
    <property type="project" value="InterPro"/>
</dbReference>
<dbReference type="Pfam" id="PF12833">
    <property type="entry name" value="HTH_18"/>
    <property type="match status" value="1"/>
</dbReference>
<keyword evidence="1" id="KW-0805">Transcription regulation</keyword>
<dbReference type="InterPro" id="IPR018060">
    <property type="entry name" value="HTH_AraC"/>
</dbReference>